<evidence type="ECO:0000256" key="2">
    <source>
        <dbReference type="SAM" id="MobiDB-lite"/>
    </source>
</evidence>
<evidence type="ECO:0000256" key="1">
    <source>
        <dbReference type="SAM" id="Coils"/>
    </source>
</evidence>
<gene>
    <name evidence="3" type="ORF">DW021_13895</name>
</gene>
<evidence type="ECO:0000313" key="3">
    <source>
        <dbReference type="EMBL" id="RHL44343.1"/>
    </source>
</evidence>
<keyword evidence="1" id="KW-0175">Coiled coil</keyword>
<organism evidence="3 4">
    <name type="scientific">Blautia obeum</name>
    <dbReference type="NCBI Taxonomy" id="40520"/>
    <lineage>
        <taxon>Bacteria</taxon>
        <taxon>Bacillati</taxon>
        <taxon>Bacillota</taxon>
        <taxon>Clostridia</taxon>
        <taxon>Lachnospirales</taxon>
        <taxon>Lachnospiraceae</taxon>
        <taxon>Blautia</taxon>
    </lineage>
</organism>
<dbReference type="RefSeq" id="WP_118393338.1">
    <property type="nucleotide sequence ID" value="NZ_QROS01000012.1"/>
</dbReference>
<dbReference type="Proteomes" id="UP000285897">
    <property type="component" value="Unassembled WGS sequence"/>
</dbReference>
<feature type="region of interest" description="Disordered" evidence="2">
    <location>
        <begin position="442"/>
        <end position="465"/>
    </location>
</feature>
<accession>A0A415L6Y6</accession>
<dbReference type="AlphaFoldDB" id="A0A415L6Y6"/>
<evidence type="ECO:0000313" key="4">
    <source>
        <dbReference type="Proteomes" id="UP000285897"/>
    </source>
</evidence>
<comment type="caution">
    <text evidence="3">The sequence shown here is derived from an EMBL/GenBank/DDBJ whole genome shotgun (WGS) entry which is preliminary data.</text>
</comment>
<sequence length="465" mass="55055">MKLTRHNGRTGKNGVYNPKHNDRQFDIDNSDHIDLERAKRNVYWDCYNGIRSASVTGKEDEIVDSFEEVEQLFYKIHYQDYVEGQNERNLKNHHPERNRTTDDIRTHKKTCPEETIYQIGTKDEYVNPDVLLTIVTEFITELSDRFGEHFHLLNWSLHLDESTPHIHERHVFDCKNAYGEIFPQQEKALETLGFELPNPEKKAGRFNNRKMVFDATCRILLFDICKKHGLELEEEPSYGGREYLEKQDYIRMKQKKDLSSLEESIQSQIKVVNQKKYEVFEQEVQYKENSIKIIDQEKKLKAQSEEFFDNAERILQQDETLKQLEFKIEDVEKLMDDVTDEVYEKAVERIADEIEIATRKEDIKLVEDSKKWILSPERKASKREKQYALDRLDGVIKKIEYAITKTISKMKNRLLKPENKNIMVQEIKKEVKPSILKKLSEKKASITRNGETEKLNKESSLDNER</sequence>
<proteinExistence type="predicted"/>
<feature type="region of interest" description="Disordered" evidence="2">
    <location>
        <begin position="1"/>
        <end position="23"/>
    </location>
</feature>
<reference evidence="3 4" key="1">
    <citation type="submission" date="2018-08" db="EMBL/GenBank/DDBJ databases">
        <title>A genome reference for cultivated species of the human gut microbiota.</title>
        <authorList>
            <person name="Zou Y."/>
            <person name="Xue W."/>
            <person name="Luo G."/>
        </authorList>
    </citation>
    <scope>NUCLEOTIDE SEQUENCE [LARGE SCALE GENOMIC DNA]</scope>
    <source>
        <strain evidence="3 4">AF37-6AC</strain>
    </source>
</reference>
<dbReference type="Gene3D" id="3.30.930.30">
    <property type="match status" value="1"/>
</dbReference>
<protein>
    <submittedName>
        <fullName evidence="3">Serine/arginine repetitive matrix protein 2</fullName>
    </submittedName>
</protein>
<feature type="coiled-coil region" evidence="1">
    <location>
        <begin position="314"/>
        <end position="341"/>
    </location>
</feature>
<name>A0A415L6Y6_9FIRM</name>
<dbReference type="EMBL" id="QROS01000012">
    <property type="protein sequence ID" value="RHL44343.1"/>
    <property type="molecule type" value="Genomic_DNA"/>
</dbReference>